<sequence>MTDIQAESSSARKPVPVTCFTGFLGAGKTTTILGLLKQLPKDYKVVLLKNEYGDVEVDSLLASQSNITGVSEILNGCLCCTMVGLVENAMIEVRDKYSPDRIIIESSGSAFPATLALQIRQLEPQGFKLDGVVTVIDCVNFRGYEDTSPSAKLQAKYTDLLLLNKHQLVSENEYDILMDHLGTLNDETPRIRIGAEGEGMDPEVIFGLDTGLWEKSGVEGKSWAELGGQAEGWHGDEVEVRAVRRGGSRKKGCGGGHEGHEHGSGCGVQEVDTNGNLDEEAREVEPLDRDVLDGELAKLSFEIYRVKGIVRLSPATSSSSPYTTHILNYAFGRYDLTPFPSLDSDPELQGVSVRLTVMGERGEVARRAKRFAEGLGAYVE</sequence>
<dbReference type="SUPFAM" id="SSF52540">
    <property type="entry name" value="P-loop containing nucleoside triphosphate hydrolases"/>
    <property type="match status" value="1"/>
</dbReference>
<dbReference type="EMBL" id="JAKWFO010000005">
    <property type="protein sequence ID" value="KAI9636130.1"/>
    <property type="molecule type" value="Genomic_DNA"/>
</dbReference>
<dbReference type="GO" id="GO:0005737">
    <property type="term" value="C:cytoplasm"/>
    <property type="evidence" value="ECO:0007669"/>
    <property type="project" value="TreeGrafter"/>
</dbReference>
<dbReference type="InterPro" id="IPR003495">
    <property type="entry name" value="CobW/HypB/UreG_nucleotide-bd"/>
</dbReference>
<name>A0AA38H866_9TREE</name>
<evidence type="ECO:0000256" key="1">
    <source>
        <dbReference type="SAM" id="MobiDB-lite"/>
    </source>
</evidence>
<dbReference type="PANTHER" id="PTHR13748:SF62">
    <property type="entry name" value="COBW DOMAIN-CONTAINING PROTEIN"/>
    <property type="match status" value="1"/>
</dbReference>
<reference evidence="3" key="1">
    <citation type="journal article" date="2022" name="G3 (Bethesda)">
        <title>High quality genome of the basidiomycete yeast Dioszegia hungarica PDD-24b-2 isolated from cloud water.</title>
        <authorList>
            <person name="Jarrige D."/>
            <person name="Haridas S."/>
            <person name="Bleykasten-Grosshans C."/>
            <person name="Joly M."/>
            <person name="Nadalig T."/>
            <person name="Sancelme M."/>
            <person name="Vuilleumier S."/>
            <person name="Grigoriev I.V."/>
            <person name="Amato P."/>
            <person name="Bringel F."/>
        </authorList>
    </citation>
    <scope>NUCLEOTIDE SEQUENCE</scope>
    <source>
        <strain evidence="3">PDD-24b-2</strain>
    </source>
</reference>
<dbReference type="AlphaFoldDB" id="A0AA38H866"/>
<dbReference type="CDD" id="cd03112">
    <property type="entry name" value="CobW-like"/>
    <property type="match status" value="1"/>
</dbReference>
<accession>A0AA38H866</accession>
<dbReference type="GeneID" id="77728747"/>
<dbReference type="InterPro" id="IPR027417">
    <property type="entry name" value="P-loop_NTPase"/>
</dbReference>
<gene>
    <name evidence="3" type="ORF">MKK02DRAFT_37021</name>
</gene>
<dbReference type="RefSeq" id="XP_052945907.1">
    <property type="nucleotide sequence ID" value="XM_053089542.1"/>
</dbReference>
<dbReference type="Pfam" id="PF02492">
    <property type="entry name" value="cobW"/>
    <property type="match status" value="1"/>
</dbReference>
<keyword evidence="4" id="KW-1185">Reference proteome</keyword>
<feature type="domain" description="CobW/HypB/UreG nucleotide-binding" evidence="2">
    <location>
        <begin position="16"/>
        <end position="188"/>
    </location>
</feature>
<evidence type="ECO:0000313" key="3">
    <source>
        <dbReference type="EMBL" id="KAI9636130.1"/>
    </source>
</evidence>
<feature type="region of interest" description="Disordered" evidence="1">
    <location>
        <begin position="247"/>
        <end position="270"/>
    </location>
</feature>
<proteinExistence type="predicted"/>
<dbReference type="Gene3D" id="3.40.50.300">
    <property type="entry name" value="P-loop containing nucleotide triphosphate hydrolases"/>
    <property type="match status" value="1"/>
</dbReference>
<protein>
    <submittedName>
        <fullName evidence="3">CobW/HypB/UreG, nucleotide-binding domain-containing protein</fullName>
    </submittedName>
</protein>
<dbReference type="InterPro" id="IPR051316">
    <property type="entry name" value="Zinc-reg_GTPase_activator"/>
</dbReference>
<dbReference type="Proteomes" id="UP001164286">
    <property type="component" value="Unassembled WGS sequence"/>
</dbReference>
<evidence type="ECO:0000259" key="2">
    <source>
        <dbReference type="Pfam" id="PF02492"/>
    </source>
</evidence>
<evidence type="ECO:0000313" key="4">
    <source>
        <dbReference type="Proteomes" id="UP001164286"/>
    </source>
</evidence>
<dbReference type="PANTHER" id="PTHR13748">
    <property type="entry name" value="COBW-RELATED"/>
    <property type="match status" value="1"/>
</dbReference>
<organism evidence="3 4">
    <name type="scientific">Dioszegia hungarica</name>
    <dbReference type="NCBI Taxonomy" id="4972"/>
    <lineage>
        <taxon>Eukaryota</taxon>
        <taxon>Fungi</taxon>
        <taxon>Dikarya</taxon>
        <taxon>Basidiomycota</taxon>
        <taxon>Agaricomycotina</taxon>
        <taxon>Tremellomycetes</taxon>
        <taxon>Tremellales</taxon>
        <taxon>Bulleribasidiaceae</taxon>
        <taxon>Dioszegia</taxon>
    </lineage>
</organism>
<comment type="caution">
    <text evidence="3">The sequence shown here is derived from an EMBL/GenBank/DDBJ whole genome shotgun (WGS) entry which is preliminary data.</text>
</comment>